<dbReference type="SUPFAM" id="SSF48498">
    <property type="entry name" value="Tetracyclin repressor-like, C-terminal domain"/>
    <property type="match status" value="1"/>
</dbReference>
<keyword evidence="1" id="KW-0678">Repressor</keyword>
<dbReference type="Gene3D" id="1.10.357.10">
    <property type="entry name" value="Tetracycline Repressor, domain 2"/>
    <property type="match status" value="1"/>
</dbReference>
<evidence type="ECO:0000256" key="3">
    <source>
        <dbReference type="ARBA" id="ARBA00023125"/>
    </source>
</evidence>
<dbReference type="AlphaFoldDB" id="A0A0F9CRV4"/>
<dbReference type="Gene3D" id="1.10.10.60">
    <property type="entry name" value="Homeodomain-like"/>
    <property type="match status" value="1"/>
</dbReference>
<dbReference type="GO" id="GO:0003677">
    <property type="term" value="F:DNA binding"/>
    <property type="evidence" value="ECO:0007669"/>
    <property type="project" value="UniProtKB-KW"/>
</dbReference>
<feature type="domain" description="HTH tetR-type" evidence="5">
    <location>
        <begin position="1"/>
        <end position="54"/>
    </location>
</feature>
<dbReference type="SUPFAM" id="SSF46689">
    <property type="entry name" value="Homeodomain-like"/>
    <property type="match status" value="1"/>
</dbReference>
<dbReference type="InterPro" id="IPR009057">
    <property type="entry name" value="Homeodomain-like_sf"/>
</dbReference>
<comment type="caution">
    <text evidence="6">The sequence shown here is derived from an EMBL/GenBank/DDBJ whole genome shotgun (WGS) entry which is preliminary data.</text>
</comment>
<dbReference type="InterPro" id="IPR001647">
    <property type="entry name" value="HTH_TetR"/>
</dbReference>
<dbReference type="Pfam" id="PF00440">
    <property type="entry name" value="TetR_N"/>
    <property type="match status" value="1"/>
</dbReference>
<evidence type="ECO:0000256" key="2">
    <source>
        <dbReference type="ARBA" id="ARBA00023015"/>
    </source>
</evidence>
<gene>
    <name evidence="6" type="ORF">LCGC14_2576700</name>
</gene>
<dbReference type="PANTHER" id="PTHR47506">
    <property type="entry name" value="TRANSCRIPTIONAL REGULATORY PROTEIN"/>
    <property type="match status" value="1"/>
</dbReference>
<keyword evidence="2" id="KW-0805">Transcription regulation</keyword>
<proteinExistence type="predicted"/>
<keyword evidence="3" id="KW-0238">DNA-binding</keyword>
<dbReference type="InterPro" id="IPR036271">
    <property type="entry name" value="Tet_transcr_reg_TetR-rel_C_sf"/>
</dbReference>
<dbReference type="PANTHER" id="PTHR47506:SF1">
    <property type="entry name" value="HTH-TYPE TRANSCRIPTIONAL REGULATOR YJDC"/>
    <property type="match status" value="1"/>
</dbReference>
<keyword evidence="4" id="KW-0804">Transcription</keyword>
<accession>A0A0F9CRV4</accession>
<dbReference type="PROSITE" id="PS50977">
    <property type="entry name" value="HTH_TETR_2"/>
    <property type="match status" value="1"/>
</dbReference>
<name>A0A0F9CRV4_9ZZZZ</name>
<dbReference type="InterPro" id="IPR039538">
    <property type="entry name" value="BetI_C"/>
</dbReference>
<evidence type="ECO:0000256" key="1">
    <source>
        <dbReference type="ARBA" id="ARBA00022491"/>
    </source>
</evidence>
<dbReference type="EMBL" id="LAZR01042909">
    <property type="protein sequence ID" value="KKL08356.1"/>
    <property type="molecule type" value="Genomic_DNA"/>
</dbReference>
<dbReference type="Pfam" id="PF13977">
    <property type="entry name" value="TetR_C_6"/>
    <property type="match status" value="1"/>
</dbReference>
<reference evidence="6" key="1">
    <citation type="journal article" date="2015" name="Nature">
        <title>Complex archaea that bridge the gap between prokaryotes and eukaryotes.</title>
        <authorList>
            <person name="Spang A."/>
            <person name="Saw J.H."/>
            <person name="Jorgensen S.L."/>
            <person name="Zaremba-Niedzwiedzka K."/>
            <person name="Martijn J."/>
            <person name="Lind A.E."/>
            <person name="van Eijk R."/>
            <person name="Schleper C."/>
            <person name="Guy L."/>
            <person name="Ettema T.J."/>
        </authorList>
    </citation>
    <scope>NUCLEOTIDE SEQUENCE</scope>
</reference>
<organism evidence="6">
    <name type="scientific">marine sediment metagenome</name>
    <dbReference type="NCBI Taxonomy" id="412755"/>
    <lineage>
        <taxon>unclassified sequences</taxon>
        <taxon>metagenomes</taxon>
        <taxon>ecological metagenomes</taxon>
    </lineage>
</organism>
<evidence type="ECO:0000256" key="4">
    <source>
        <dbReference type="ARBA" id="ARBA00023163"/>
    </source>
</evidence>
<sequence>MEAAVSVFARSGFERATVDEIVQQAGFSKGAFYVHFESKEDLFQATLEERISRQLEAFRRGVDHTQPMDHNVRTILSAVFGLVREDPLWAPLFMEFGAHAARNEKVRQRLATMYERWRELIVDIL</sequence>
<evidence type="ECO:0000259" key="5">
    <source>
        <dbReference type="PROSITE" id="PS50977"/>
    </source>
</evidence>
<evidence type="ECO:0000313" key="6">
    <source>
        <dbReference type="EMBL" id="KKL08356.1"/>
    </source>
</evidence>
<protein>
    <recommendedName>
        <fullName evidence="5">HTH tetR-type domain-containing protein</fullName>
    </recommendedName>
</protein>
<feature type="non-terminal residue" evidence="6">
    <location>
        <position position="125"/>
    </location>
</feature>